<proteinExistence type="predicted"/>
<dbReference type="VEuPathDB" id="FungiDB:MUCCIDRAFT_105851"/>
<dbReference type="EMBL" id="AMYB01000001">
    <property type="protein sequence ID" value="OAD08884.1"/>
    <property type="molecule type" value="Genomic_DNA"/>
</dbReference>
<protein>
    <recommendedName>
        <fullName evidence="7">Cation-transporting P-type ATPase C-terminal domain-containing protein</fullName>
    </recommendedName>
</protein>
<keyword evidence="9" id="KW-1185">Reference proteome</keyword>
<feature type="compositionally biased region" description="Polar residues" evidence="5">
    <location>
        <begin position="190"/>
        <end position="199"/>
    </location>
</feature>
<feature type="compositionally biased region" description="Basic residues" evidence="5">
    <location>
        <begin position="250"/>
        <end position="265"/>
    </location>
</feature>
<dbReference type="PANTHER" id="PTHR13219:SF6">
    <property type="entry name" value="TRANSMEMBRANE PROTEIN 94"/>
    <property type="match status" value="1"/>
</dbReference>
<feature type="compositionally biased region" description="Low complexity" evidence="5">
    <location>
        <begin position="1055"/>
        <end position="1069"/>
    </location>
</feature>
<dbReference type="Pfam" id="PF00689">
    <property type="entry name" value="Cation_ATPase_C"/>
    <property type="match status" value="1"/>
</dbReference>
<dbReference type="InterPro" id="IPR023299">
    <property type="entry name" value="ATPase_P-typ_cyto_dom_N"/>
</dbReference>
<feature type="transmembrane region" description="Helical" evidence="6">
    <location>
        <begin position="1530"/>
        <end position="1550"/>
    </location>
</feature>
<comment type="caution">
    <text evidence="8">The sequence shown here is derived from an EMBL/GenBank/DDBJ whole genome shotgun (WGS) entry which is preliminary data.</text>
</comment>
<feature type="transmembrane region" description="Helical" evidence="6">
    <location>
        <begin position="697"/>
        <end position="717"/>
    </location>
</feature>
<feature type="transmembrane region" description="Helical" evidence="6">
    <location>
        <begin position="399"/>
        <end position="421"/>
    </location>
</feature>
<keyword evidence="2 6" id="KW-0812">Transmembrane</keyword>
<dbReference type="GO" id="GO:0016020">
    <property type="term" value="C:membrane"/>
    <property type="evidence" value="ECO:0007669"/>
    <property type="project" value="UniProtKB-SubCell"/>
</dbReference>
<dbReference type="InterPro" id="IPR006068">
    <property type="entry name" value="ATPase_P-typ_cation-transptr_C"/>
</dbReference>
<feature type="region of interest" description="Disordered" evidence="5">
    <location>
        <begin position="343"/>
        <end position="365"/>
    </location>
</feature>
<feature type="transmembrane region" description="Helical" evidence="6">
    <location>
        <begin position="433"/>
        <end position="455"/>
    </location>
</feature>
<dbReference type="GO" id="GO:0000166">
    <property type="term" value="F:nucleotide binding"/>
    <property type="evidence" value="ECO:0007669"/>
    <property type="project" value="InterPro"/>
</dbReference>
<evidence type="ECO:0000256" key="5">
    <source>
        <dbReference type="SAM" id="MobiDB-lite"/>
    </source>
</evidence>
<evidence type="ECO:0000256" key="3">
    <source>
        <dbReference type="ARBA" id="ARBA00022989"/>
    </source>
</evidence>
<sequence length="1622" mass="184537">MSENKDSNEMQRTTSETSHTSAVSYNSESPLNVIPEPVRDEEGTTFFLLDVANEAEPINVEEPAKPKSRKSRRKRGSDNEQEGGEDGNRSDSSHSSKSSTDSSSSSVSAQVVIDHGSSIPRRLEKNGAAHLLRSGDEESESDYAFCYTPIRRESDADSASNHHHQQQRRLLNSLHVDRGSSHLNMMEASSMHSSQQDTDLSAAENDGDDDLDDEEEEDGMVHRNALSRHDTSNTAQTDPDYEGRANHANRTPRRRHHHKHHHSRNGKAASGSRKDHLANSKAMVTVYTEEDDDLVDEMPRGDRERMMRHNERNYRRHNHHHDASGFRRRSIPRRLHKRTQRVLQTNLQSQSWSRRESLQSNRHPGLSSEEALSKLLYLANSIIAEERARIDKTIDVGTVLFNPSMLLSGISGLALLAFYVAGYFKSEPYQFRVTGLLVEALLLLSMTAWNGYIFYREQVLAYREMTDRASTIIGALERSGMNMVQDTKIPFIPSMSVAKVVRDGVVRIFPVNLLVEGDIVEMLYGDIAPGRMKYMHKTVPASSLNEYNANHETDVKQRKRRSTHNHSSSSSSSDSAMEPPLNTKEYYIAKDQSFKPSFFGIPPPSGLMEEYMRSRGRHQFVLLESPLEKNMRRALSQKRPNTVMFHESHVIIRVFYRYIIWIVLGIALVVNFLRYGIRSTWINHFPADQLIEEVFTMSIYAIIPLLPLCIPSMWIIARSFGNAQLLILFEALQISKTEYEDDDEVDEFDAEAPPPTKDLELSPNAVWDRFLSLLTKWDRLSLTRSTNLLESLGSTTVICCLDREGTIANPFPTVEQLMFPNNEEDITYLDVEEDSDEEAGLKFEDQDWEQYLPCLKPLGLNFMLNTNCGVIQSRKRSEYHRRRSKLHVYGKTAPARQSCLCRLGKCIGFREEALQSFALRAEIYTFAPYHEILNTPRYKYSKYYQFEVPNALSTVFEERTSGSYQLLTDGHPSLVMDKCSDYWDGNSLQTMSETMEKKINDFFQNALVHDMQCIAYAYRPINTVNDGRIPFLNPSDDEDEDPGCAFVVLPYKPPSSDSSDSSSESSSESSLHHSNGKQPANIENAPKSRRTSKGTTASISRSTTASTTNSSGSSESSETGSSDYSFEEDEPVDEQEEATFYKEVVKGQIFLGMTAMCHQPKQNVVDFIEDLGLAGIRFVYFSTTAERESKAFAERLGLETDWNSCILLSNPDDENCGNGYLQTHDIKAQLPRGIDEIRPHLEDVDDIPLHVSLFAECTPRAMREMIRIFQENGEVVCCIGNALNTKNTESFALADVSIAMEPMHTRAQSKGRLSTNDRQPPLAVGASLCSLPCGLFMQYETSLYAVTQLIRDARRLLTCVRMGFAFYAAGCMSMSLMLLLSFCLLLPPIFAGYQILWVLWIILPILSMSMLFTPHEDGIMLLMPGKNIEHLTDFWRFMCYFVLRFILVITMCVAIYAMTLIYSLGISMTDAFGKFGANGWYHWTTEEQWAVTYAQNFMLLSFVWYLACISPSFLHRTSSLIEFIPFRNRIWIGAFFLSILLQFCFCAVSLAHGPFELSKIPWFVYFLGFAWPLVLMPVQELVKMHDNKEFTRFQKRSKLEFSTKVSHENYLFVMVIRVRASN</sequence>
<feature type="domain" description="Cation-transporting P-type ATPase C-terminal" evidence="7">
    <location>
        <begin position="1389"/>
        <end position="1584"/>
    </location>
</feature>
<feature type="region of interest" description="Disordered" evidence="5">
    <location>
        <begin position="1"/>
        <end position="124"/>
    </location>
</feature>
<feature type="transmembrane region" description="Helical" evidence="6">
    <location>
        <begin position="1562"/>
        <end position="1582"/>
    </location>
</feature>
<feature type="transmembrane region" description="Helical" evidence="6">
    <location>
        <begin position="654"/>
        <end position="677"/>
    </location>
</feature>
<gene>
    <name evidence="8" type="ORF">MUCCIDRAFT_105851</name>
</gene>
<dbReference type="InterPro" id="IPR023214">
    <property type="entry name" value="HAD_sf"/>
</dbReference>
<dbReference type="OrthoDB" id="5568754at2759"/>
<feature type="transmembrane region" description="Helical" evidence="6">
    <location>
        <begin position="1434"/>
        <end position="1458"/>
    </location>
</feature>
<accession>A0A168Q8Y5</accession>
<dbReference type="Gene3D" id="3.40.1110.10">
    <property type="entry name" value="Calcium-transporting ATPase, cytoplasmic domain N"/>
    <property type="match status" value="1"/>
</dbReference>
<keyword evidence="4 6" id="KW-0472">Membrane</keyword>
<feature type="compositionally biased region" description="Acidic residues" evidence="5">
    <location>
        <begin position="205"/>
        <end position="218"/>
    </location>
</feature>
<evidence type="ECO:0000259" key="7">
    <source>
        <dbReference type="Pfam" id="PF00689"/>
    </source>
</evidence>
<dbReference type="InterPro" id="IPR023298">
    <property type="entry name" value="ATPase_P-typ_TM_dom_sf"/>
</dbReference>
<feature type="transmembrane region" description="Helical" evidence="6">
    <location>
        <begin position="1395"/>
        <end position="1413"/>
    </location>
</feature>
<keyword evidence="3 6" id="KW-1133">Transmembrane helix</keyword>
<evidence type="ECO:0000256" key="2">
    <source>
        <dbReference type="ARBA" id="ARBA00022692"/>
    </source>
</evidence>
<dbReference type="SUPFAM" id="SSF81660">
    <property type="entry name" value="Metal cation-transporting ATPase, ATP-binding domain N"/>
    <property type="match status" value="1"/>
</dbReference>
<feature type="region of interest" description="Disordered" evidence="5">
    <location>
        <begin position="545"/>
        <end position="579"/>
    </location>
</feature>
<evidence type="ECO:0000256" key="6">
    <source>
        <dbReference type="SAM" id="Phobius"/>
    </source>
</evidence>
<evidence type="ECO:0000313" key="9">
    <source>
        <dbReference type="Proteomes" id="UP000077051"/>
    </source>
</evidence>
<feature type="compositionally biased region" description="Low complexity" evidence="5">
    <location>
        <begin position="1095"/>
        <end position="1122"/>
    </location>
</feature>
<dbReference type="PANTHER" id="PTHR13219">
    <property type="entry name" value="TRANSMEMBRANE PROTEIN 94"/>
    <property type="match status" value="1"/>
</dbReference>
<feature type="compositionally biased region" description="Polar residues" evidence="5">
    <location>
        <begin position="10"/>
        <end position="30"/>
    </location>
</feature>
<feature type="transmembrane region" description="Helical" evidence="6">
    <location>
        <begin position="1490"/>
        <end position="1509"/>
    </location>
</feature>
<feature type="compositionally biased region" description="Acidic residues" evidence="5">
    <location>
        <begin position="1125"/>
        <end position="1136"/>
    </location>
</feature>
<name>A0A168Q8Y5_MUCCL</name>
<evidence type="ECO:0000313" key="8">
    <source>
        <dbReference type="EMBL" id="OAD08884.1"/>
    </source>
</evidence>
<feature type="transmembrane region" description="Helical" evidence="6">
    <location>
        <begin position="1364"/>
        <end position="1389"/>
    </location>
</feature>
<reference evidence="8 9" key="1">
    <citation type="submission" date="2015-06" db="EMBL/GenBank/DDBJ databases">
        <title>Expansion of signal transduction pathways in fungi by whole-genome duplication.</title>
        <authorList>
            <consortium name="DOE Joint Genome Institute"/>
            <person name="Corrochano L.M."/>
            <person name="Kuo A."/>
            <person name="Marcet-Houben M."/>
            <person name="Polaino S."/>
            <person name="Salamov A."/>
            <person name="Villalobos J.M."/>
            <person name="Alvarez M.I."/>
            <person name="Avalos J."/>
            <person name="Benito E.P."/>
            <person name="Benoit I."/>
            <person name="Burger G."/>
            <person name="Camino L.P."/>
            <person name="Canovas D."/>
            <person name="Cerda-Olmedo E."/>
            <person name="Cheng J.-F."/>
            <person name="Dominguez A."/>
            <person name="Elias M."/>
            <person name="Eslava A.P."/>
            <person name="Glaser F."/>
            <person name="Grimwood J."/>
            <person name="Gutierrez G."/>
            <person name="Heitman J."/>
            <person name="Henrissat B."/>
            <person name="Iturriaga E.A."/>
            <person name="Lang B.F."/>
            <person name="Lavin J.L."/>
            <person name="Lee S."/>
            <person name="Li W."/>
            <person name="Lindquist E."/>
            <person name="Lopez-Garcia S."/>
            <person name="Luque E.M."/>
            <person name="Marcos A.T."/>
            <person name="Martin J."/>
            <person name="Mccluskey K."/>
            <person name="Medina H.R."/>
            <person name="Miralles-Duran A."/>
            <person name="Miyazaki A."/>
            <person name="Munoz-Torres E."/>
            <person name="Oguiza J.A."/>
            <person name="Ohm R."/>
            <person name="Olmedo M."/>
            <person name="Orejas M."/>
            <person name="Ortiz-Castellanos L."/>
            <person name="Pisabarro A.G."/>
            <person name="Rodriguez-Romero J."/>
            <person name="Ruiz-Herrera J."/>
            <person name="Ruiz-Vazquez R."/>
            <person name="Sanz C."/>
            <person name="Schackwitz W."/>
            <person name="Schmutz J."/>
            <person name="Shahriari M."/>
            <person name="Shelest E."/>
            <person name="Silva-Franco F."/>
            <person name="Soanes D."/>
            <person name="Syed K."/>
            <person name="Tagua V.G."/>
            <person name="Talbot N.J."/>
            <person name="Thon M."/>
            <person name="De Vries R.P."/>
            <person name="Wiebenga A."/>
            <person name="Yadav J.S."/>
            <person name="Braun E.L."/>
            <person name="Baker S."/>
            <person name="Garre V."/>
            <person name="Horwitz B."/>
            <person name="Torres-Martinez S."/>
            <person name="Idnurm A."/>
            <person name="Herrera-Estrella A."/>
            <person name="Gabaldon T."/>
            <person name="Grigoriev I.V."/>
        </authorList>
    </citation>
    <scope>NUCLEOTIDE SEQUENCE [LARGE SCALE GENOMIC DNA]</scope>
    <source>
        <strain evidence="8 9">CBS 277.49</strain>
    </source>
</reference>
<dbReference type="InterPro" id="IPR036412">
    <property type="entry name" value="HAD-like_sf"/>
</dbReference>
<feature type="compositionally biased region" description="Polar residues" evidence="5">
    <location>
        <begin position="343"/>
        <end position="362"/>
    </location>
</feature>
<dbReference type="SUPFAM" id="SSF81665">
    <property type="entry name" value="Calcium ATPase, transmembrane domain M"/>
    <property type="match status" value="1"/>
</dbReference>
<dbReference type="Proteomes" id="UP000077051">
    <property type="component" value="Unassembled WGS sequence"/>
</dbReference>
<feature type="region of interest" description="Disordered" evidence="5">
    <location>
        <begin position="188"/>
        <end position="277"/>
    </location>
</feature>
<comment type="subcellular location">
    <subcellularLocation>
        <location evidence="1">Membrane</location>
    </subcellularLocation>
</comment>
<organism evidence="8 9">
    <name type="scientific">Mucor lusitanicus CBS 277.49</name>
    <dbReference type="NCBI Taxonomy" id="747725"/>
    <lineage>
        <taxon>Eukaryota</taxon>
        <taxon>Fungi</taxon>
        <taxon>Fungi incertae sedis</taxon>
        <taxon>Mucoromycota</taxon>
        <taxon>Mucoromycotina</taxon>
        <taxon>Mucoromycetes</taxon>
        <taxon>Mucorales</taxon>
        <taxon>Mucorineae</taxon>
        <taxon>Mucoraceae</taxon>
        <taxon>Mucor</taxon>
    </lineage>
</organism>
<evidence type="ECO:0000256" key="1">
    <source>
        <dbReference type="ARBA" id="ARBA00004370"/>
    </source>
</evidence>
<dbReference type="SUPFAM" id="SSF56784">
    <property type="entry name" value="HAD-like"/>
    <property type="match status" value="1"/>
</dbReference>
<feature type="compositionally biased region" description="Basic residues" evidence="5">
    <location>
        <begin position="66"/>
        <end position="75"/>
    </location>
</feature>
<dbReference type="Gene3D" id="1.20.1110.10">
    <property type="entry name" value="Calcium-transporting ATPase, transmembrane domain"/>
    <property type="match status" value="2"/>
</dbReference>
<dbReference type="Gene3D" id="3.40.50.1000">
    <property type="entry name" value="HAD superfamily/HAD-like"/>
    <property type="match status" value="2"/>
</dbReference>
<dbReference type="InterPro" id="IPR039720">
    <property type="entry name" value="TMEM94"/>
</dbReference>
<feature type="region of interest" description="Disordered" evidence="5">
    <location>
        <begin position="1032"/>
        <end position="1136"/>
    </location>
</feature>
<evidence type="ECO:0000256" key="4">
    <source>
        <dbReference type="ARBA" id="ARBA00023136"/>
    </source>
</evidence>
<feature type="compositionally biased region" description="Low complexity" evidence="5">
    <location>
        <begin position="95"/>
        <end position="108"/>
    </location>
</feature>